<sequence>MKLIPVGDHIIVKAVSREETSASGIIIPDTIDKERSERGEVIAVGPGRELDGGKRSTMEVSVGNKVLFKKYAPDEVKIDGAEYLIIRMDDVMAIIE</sequence>
<keyword evidence="2 3" id="KW-0143">Chaperone</keyword>
<evidence type="ECO:0000256" key="2">
    <source>
        <dbReference type="ARBA" id="ARBA00023186"/>
    </source>
</evidence>
<dbReference type="GO" id="GO:0051082">
    <property type="term" value="F:unfolded protein binding"/>
    <property type="evidence" value="ECO:0007669"/>
    <property type="project" value="TreeGrafter"/>
</dbReference>
<dbReference type="AlphaFoldDB" id="A0A0G0MI73"/>
<dbReference type="PRINTS" id="PR00297">
    <property type="entry name" value="CHAPERONIN10"/>
</dbReference>
<dbReference type="GO" id="GO:0044183">
    <property type="term" value="F:protein folding chaperone"/>
    <property type="evidence" value="ECO:0007669"/>
    <property type="project" value="InterPro"/>
</dbReference>
<dbReference type="GO" id="GO:0051087">
    <property type="term" value="F:protein-folding chaperone binding"/>
    <property type="evidence" value="ECO:0007669"/>
    <property type="project" value="TreeGrafter"/>
</dbReference>
<dbReference type="EMBL" id="LBWG01000020">
    <property type="protein sequence ID" value="KKR03734.1"/>
    <property type="molecule type" value="Genomic_DNA"/>
</dbReference>
<comment type="caution">
    <text evidence="5">The sequence shown here is derived from an EMBL/GenBank/DDBJ whole genome shotgun (WGS) entry which is preliminary data.</text>
</comment>
<name>A0A0G0MI73_9BACT</name>
<reference evidence="5 6" key="1">
    <citation type="journal article" date="2015" name="Nature">
        <title>rRNA introns, odd ribosomes, and small enigmatic genomes across a large radiation of phyla.</title>
        <authorList>
            <person name="Brown C.T."/>
            <person name="Hug L.A."/>
            <person name="Thomas B.C."/>
            <person name="Sharon I."/>
            <person name="Castelle C.J."/>
            <person name="Singh A."/>
            <person name="Wilkins M.J."/>
            <person name="Williams K.H."/>
            <person name="Banfield J.F."/>
        </authorList>
    </citation>
    <scope>NUCLEOTIDE SEQUENCE [LARGE SCALE GENOMIC DNA]</scope>
</reference>
<dbReference type="InterPro" id="IPR011032">
    <property type="entry name" value="GroES-like_sf"/>
</dbReference>
<dbReference type="InterPro" id="IPR020818">
    <property type="entry name" value="Chaperonin_GroES"/>
</dbReference>
<dbReference type="CDD" id="cd00320">
    <property type="entry name" value="cpn10"/>
    <property type="match status" value="1"/>
</dbReference>
<gene>
    <name evidence="3" type="primary">groES</name>
    <name evidence="3" type="synonym">groS</name>
    <name evidence="5" type="ORF">UT30_C0020G0003</name>
</gene>
<evidence type="ECO:0000256" key="1">
    <source>
        <dbReference type="ARBA" id="ARBA00006975"/>
    </source>
</evidence>
<dbReference type="GO" id="GO:0046872">
    <property type="term" value="F:metal ion binding"/>
    <property type="evidence" value="ECO:0007669"/>
    <property type="project" value="TreeGrafter"/>
</dbReference>
<dbReference type="PANTHER" id="PTHR10772:SF58">
    <property type="entry name" value="CO-CHAPERONIN GROES"/>
    <property type="match status" value="1"/>
</dbReference>
<keyword evidence="3" id="KW-0963">Cytoplasm</keyword>
<proteinExistence type="inferred from homology"/>
<dbReference type="FunFam" id="2.30.33.40:FF:000001">
    <property type="entry name" value="10 kDa chaperonin"/>
    <property type="match status" value="1"/>
</dbReference>
<dbReference type="SMART" id="SM00883">
    <property type="entry name" value="Cpn10"/>
    <property type="match status" value="1"/>
</dbReference>
<dbReference type="PANTHER" id="PTHR10772">
    <property type="entry name" value="10 KDA HEAT SHOCK PROTEIN"/>
    <property type="match status" value="1"/>
</dbReference>
<organism evidence="5 6">
    <name type="scientific">Candidatus Uhrbacteria bacterium GW2011_GWF2_39_13</name>
    <dbReference type="NCBI Taxonomy" id="1618995"/>
    <lineage>
        <taxon>Bacteria</taxon>
        <taxon>Candidatus Uhriibacteriota</taxon>
    </lineage>
</organism>
<dbReference type="InterPro" id="IPR037124">
    <property type="entry name" value="Chaperonin_GroES_sf"/>
</dbReference>
<dbReference type="GO" id="GO:0005737">
    <property type="term" value="C:cytoplasm"/>
    <property type="evidence" value="ECO:0007669"/>
    <property type="project" value="UniProtKB-SubCell"/>
</dbReference>
<dbReference type="GO" id="GO:0005524">
    <property type="term" value="F:ATP binding"/>
    <property type="evidence" value="ECO:0007669"/>
    <property type="project" value="InterPro"/>
</dbReference>
<comment type="subcellular location">
    <subcellularLocation>
        <location evidence="3">Cytoplasm</location>
    </subcellularLocation>
</comment>
<dbReference type="NCBIfam" id="NF001531">
    <property type="entry name" value="PRK00364.2-2"/>
    <property type="match status" value="1"/>
</dbReference>
<evidence type="ECO:0000256" key="3">
    <source>
        <dbReference type="HAMAP-Rule" id="MF_00580"/>
    </source>
</evidence>
<dbReference type="Proteomes" id="UP000033935">
    <property type="component" value="Unassembled WGS sequence"/>
</dbReference>
<accession>A0A0G0MI73</accession>
<dbReference type="SUPFAM" id="SSF50129">
    <property type="entry name" value="GroES-like"/>
    <property type="match status" value="1"/>
</dbReference>
<evidence type="ECO:0000256" key="4">
    <source>
        <dbReference type="RuleBase" id="RU000535"/>
    </source>
</evidence>
<comment type="function">
    <text evidence="3 4">Together with the chaperonin GroEL, plays an essential role in assisting protein folding. The GroEL-GroES system forms a nano-cage that allows encapsulation of the non-native substrate proteins and provides a physical environment optimized to promote and accelerate protein folding. GroES binds to the apical surface of the GroEL ring, thereby capping the opening of the GroEL channel.</text>
</comment>
<evidence type="ECO:0000313" key="5">
    <source>
        <dbReference type="EMBL" id="KKR03734.1"/>
    </source>
</evidence>
<comment type="similarity">
    <text evidence="1 3 4">Belongs to the GroES chaperonin family.</text>
</comment>
<dbReference type="PATRIC" id="fig|1618995.3.peg.829"/>
<dbReference type="Gene3D" id="2.30.33.40">
    <property type="entry name" value="GroES chaperonin"/>
    <property type="match status" value="1"/>
</dbReference>
<protein>
    <recommendedName>
        <fullName evidence="3">Co-chaperonin GroES</fullName>
    </recommendedName>
    <alternativeName>
        <fullName evidence="3">10 kDa chaperonin</fullName>
    </alternativeName>
    <alternativeName>
        <fullName evidence="3">Chaperonin-10</fullName>
        <shortName evidence="3">Cpn10</shortName>
    </alternativeName>
</protein>
<dbReference type="HAMAP" id="MF_00580">
    <property type="entry name" value="CH10"/>
    <property type="match status" value="1"/>
</dbReference>
<comment type="subunit">
    <text evidence="3">Heptamer of 7 subunits arranged in a ring. Interacts with the chaperonin GroEL.</text>
</comment>
<dbReference type="Pfam" id="PF00166">
    <property type="entry name" value="Cpn10"/>
    <property type="match status" value="1"/>
</dbReference>
<evidence type="ECO:0000313" key="6">
    <source>
        <dbReference type="Proteomes" id="UP000033935"/>
    </source>
</evidence>
<dbReference type="NCBIfam" id="NF001533">
    <property type="entry name" value="PRK00364.2-4"/>
    <property type="match status" value="1"/>
</dbReference>